<dbReference type="InterPro" id="IPR036388">
    <property type="entry name" value="WH-like_DNA-bd_sf"/>
</dbReference>
<evidence type="ECO:0000313" key="4">
    <source>
        <dbReference type="EMBL" id="OGM08071.1"/>
    </source>
</evidence>
<feature type="site" description="Important for autoinhibition of adenylyltransferase activity" evidence="2">
    <location>
        <position position="55"/>
    </location>
</feature>
<dbReference type="PANTHER" id="PTHR13504">
    <property type="entry name" value="FIDO DOMAIN-CONTAINING PROTEIN DDB_G0283145"/>
    <property type="match status" value="1"/>
</dbReference>
<evidence type="ECO:0000256" key="2">
    <source>
        <dbReference type="PIRSR" id="PIRSR640198-3"/>
    </source>
</evidence>
<sequence length="355" mass="40215">MYSPKYLISNKILKSIGEIEAAKEVIENAPLVPSFEKQFQSDAVVRTVHHGTHIEGNDLTLMQTRKVLEGEAVVARARDIQEVVNYRNVVELLDELAYKRGEYDIELLKDIQKVSVYKIVPEDKIGVFRKSQVVIKNEETGEVILHPPSFVEVPFLIEDFIAWLNSSEAKEIHPILLAGIAHYLLVAIHPFVEGNGRTARAFASLTLIKQGYDIKKFFSLEEHFDEDPATYYEALGEVDKQSSIIAQRDLTPWLEYFTHVVATELAKIKDKVKKLSMDSRLKLRIGSQVALSERQMRLVEFISDSGSPGMKELRSVLKMVSEDTILRDIRDLLDKGIIKKEGSTKASRYVISGSK</sequence>
<proteinExistence type="predicted"/>
<dbReference type="PROSITE" id="PS51459">
    <property type="entry name" value="FIDO"/>
    <property type="match status" value="1"/>
</dbReference>
<dbReference type="InterPro" id="IPR040198">
    <property type="entry name" value="Fido_containing"/>
</dbReference>
<evidence type="ECO:0000256" key="1">
    <source>
        <dbReference type="PIRSR" id="PIRSR640198-1"/>
    </source>
</evidence>
<comment type="caution">
    <text evidence="4">The sequence shown here is derived from an EMBL/GenBank/DDBJ whole genome shotgun (WGS) entry which is preliminary data.</text>
</comment>
<feature type="active site" evidence="1">
    <location>
        <position position="189"/>
    </location>
</feature>
<feature type="domain" description="Fido" evidence="3">
    <location>
        <begin position="103"/>
        <end position="259"/>
    </location>
</feature>
<dbReference type="Pfam" id="PF02661">
    <property type="entry name" value="Fic"/>
    <property type="match status" value="1"/>
</dbReference>
<dbReference type="InterPro" id="IPR003812">
    <property type="entry name" value="Fido"/>
</dbReference>
<organism evidence="4 5">
    <name type="scientific">Candidatus Woesebacteria bacterium RBG_13_36_22</name>
    <dbReference type="NCBI Taxonomy" id="1802478"/>
    <lineage>
        <taxon>Bacteria</taxon>
        <taxon>Candidatus Woeseibacteriota</taxon>
    </lineage>
</organism>
<protein>
    <recommendedName>
        <fullName evidence="3">Fido domain-containing protein</fullName>
    </recommendedName>
</protein>
<dbReference type="Gene3D" id="1.10.3290.10">
    <property type="entry name" value="Fido-like domain"/>
    <property type="match status" value="1"/>
</dbReference>
<dbReference type="SUPFAM" id="SSF46785">
    <property type="entry name" value="Winged helix' DNA-binding domain"/>
    <property type="match status" value="1"/>
</dbReference>
<dbReference type="AlphaFoldDB" id="A0A1F7WZ76"/>
<reference evidence="4 5" key="1">
    <citation type="journal article" date="2016" name="Nat. Commun.">
        <title>Thousands of microbial genomes shed light on interconnected biogeochemical processes in an aquifer system.</title>
        <authorList>
            <person name="Anantharaman K."/>
            <person name="Brown C.T."/>
            <person name="Hug L.A."/>
            <person name="Sharon I."/>
            <person name="Castelle C.J."/>
            <person name="Probst A.J."/>
            <person name="Thomas B.C."/>
            <person name="Singh A."/>
            <person name="Wilkins M.J."/>
            <person name="Karaoz U."/>
            <person name="Brodie E.L."/>
            <person name="Williams K.H."/>
            <person name="Hubbard S.S."/>
            <person name="Banfield J.F."/>
        </authorList>
    </citation>
    <scope>NUCLEOTIDE SEQUENCE [LARGE SCALE GENOMIC DNA]</scope>
</reference>
<dbReference type="EMBL" id="MGFQ01000058">
    <property type="protein sequence ID" value="OGM08071.1"/>
    <property type="molecule type" value="Genomic_DNA"/>
</dbReference>
<dbReference type="PANTHER" id="PTHR13504:SF38">
    <property type="entry name" value="FIDO DOMAIN-CONTAINING PROTEIN"/>
    <property type="match status" value="1"/>
</dbReference>
<dbReference type="InterPro" id="IPR036390">
    <property type="entry name" value="WH_DNA-bd_sf"/>
</dbReference>
<evidence type="ECO:0000259" key="3">
    <source>
        <dbReference type="PROSITE" id="PS51459"/>
    </source>
</evidence>
<dbReference type="SUPFAM" id="SSF140931">
    <property type="entry name" value="Fic-like"/>
    <property type="match status" value="1"/>
</dbReference>
<accession>A0A1F7WZ76</accession>
<dbReference type="Proteomes" id="UP000176939">
    <property type="component" value="Unassembled WGS sequence"/>
</dbReference>
<dbReference type="InterPro" id="IPR036597">
    <property type="entry name" value="Fido-like_dom_sf"/>
</dbReference>
<gene>
    <name evidence="4" type="ORF">A2Z67_05565</name>
</gene>
<evidence type="ECO:0000313" key="5">
    <source>
        <dbReference type="Proteomes" id="UP000176939"/>
    </source>
</evidence>
<dbReference type="Gene3D" id="1.10.10.10">
    <property type="entry name" value="Winged helix-like DNA-binding domain superfamily/Winged helix DNA-binding domain"/>
    <property type="match status" value="1"/>
</dbReference>
<name>A0A1F7WZ76_9BACT</name>